<dbReference type="EMBL" id="CP098502">
    <property type="protein sequence ID" value="UTI63240.1"/>
    <property type="molecule type" value="Genomic_DNA"/>
</dbReference>
<keyword evidence="3" id="KW-1185">Reference proteome</keyword>
<dbReference type="InterPro" id="IPR025859">
    <property type="entry name" value="AurF/CmlI"/>
</dbReference>
<evidence type="ECO:0000256" key="1">
    <source>
        <dbReference type="SAM" id="Phobius"/>
    </source>
</evidence>
<feature type="transmembrane region" description="Helical" evidence="1">
    <location>
        <begin position="504"/>
        <end position="526"/>
    </location>
</feature>
<accession>A0ABY5DRC4</accession>
<dbReference type="InterPro" id="IPR021409">
    <property type="entry name" value="DUF3047"/>
</dbReference>
<dbReference type="InterPro" id="IPR009078">
    <property type="entry name" value="Ferritin-like_SF"/>
</dbReference>
<dbReference type="InterPro" id="IPR012348">
    <property type="entry name" value="RNR-like"/>
</dbReference>
<name>A0ABY5DRC4_9ACTN</name>
<dbReference type="Proteomes" id="UP001056035">
    <property type="component" value="Chromosome"/>
</dbReference>
<organism evidence="2 3">
    <name type="scientific">Paraconexibacter antarcticus</name>
    <dbReference type="NCBI Taxonomy" id="2949664"/>
    <lineage>
        <taxon>Bacteria</taxon>
        <taxon>Bacillati</taxon>
        <taxon>Actinomycetota</taxon>
        <taxon>Thermoleophilia</taxon>
        <taxon>Solirubrobacterales</taxon>
        <taxon>Paraconexibacteraceae</taxon>
        <taxon>Paraconexibacter</taxon>
    </lineage>
</organism>
<evidence type="ECO:0000313" key="3">
    <source>
        <dbReference type="Proteomes" id="UP001056035"/>
    </source>
</evidence>
<gene>
    <name evidence="2" type="ORF">NBH00_17975</name>
</gene>
<dbReference type="Pfam" id="PF11583">
    <property type="entry name" value="AurF"/>
    <property type="match status" value="1"/>
</dbReference>
<proteinExistence type="predicted"/>
<protein>
    <submittedName>
        <fullName evidence="2">Diiron oxygenase</fullName>
    </submittedName>
</protein>
<keyword evidence="1" id="KW-1133">Transmembrane helix</keyword>
<keyword evidence="1" id="KW-0472">Membrane</keyword>
<dbReference type="SUPFAM" id="SSF47240">
    <property type="entry name" value="Ferritin-like"/>
    <property type="match status" value="1"/>
</dbReference>
<evidence type="ECO:0000313" key="2">
    <source>
        <dbReference type="EMBL" id="UTI63240.1"/>
    </source>
</evidence>
<sequence length="682" mass="75735">MRGRHTRCAAPETWSTHRPTLTADGPLRLLVAEAGTVTHTGDLDDGVRSLPLRGRLTVVIVRWAREHAAALDTTARLAPEIFGAVHARARLPMSPPAGWAYHPRVGAGDHFWQSTVDGAIACLSPQGAGILRRPVDVAVPDDLALIWSSRVERLPSQIGEDIEATHDYLAVTVEFDDGRDLSWMWSATLTPGTAFQCPLAYWHDSRTHLVIRSGISELGHWVEERREISSDARTFLLTPDPRRVVAVWLVANTVVQQGVAAFHVHDLRLQSTRQQCDIDLCNTTGRADHAELDSRTAAITGSSIGRALALRTTVRPASATTYVQGCTFAVCYVRRRTFVGASAPSEQPGALMTPATTIAPSDNEAYEAMLRTLSEGSVHVHFDPYEDIDWDSAELAIDQDDPRWRLSAHCDPLGATAWYQSLPLERQVEVGKWRMMNALRVGAAFESMLIRGLMQYAVALPNQSPEFRYCMHEMTEECNHIQMFTELVNRVGCDVPGMRRHLRVVSPFIGAALAFAPLLLMVAILAGEEPIDHYQKALLREGADLPPALLRTMEIHIAEEARHISFAGEFVRLRVPRLSRVQRAALSVLFPVVMRLAAEEIMSTPGSVARRVGIPREVCREAFWTSPASRAMMASYFGDMRAFATETGLMNRVSRRIWRRLGIDGEPSRYRGEPDRRAGLFA</sequence>
<keyword evidence="1" id="KW-0812">Transmembrane</keyword>
<reference evidence="2 3" key="1">
    <citation type="submission" date="2022-06" db="EMBL/GenBank/DDBJ databases">
        <title>Paraconexibacter antarcticus.</title>
        <authorList>
            <person name="Kim C.S."/>
        </authorList>
    </citation>
    <scope>NUCLEOTIDE SEQUENCE [LARGE SCALE GENOMIC DNA]</scope>
    <source>
        <strain evidence="2 3">02-257</strain>
    </source>
</reference>
<dbReference type="Pfam" id="PF11249">
    <property type="entry name" value="DUF3047"/>
    <property type="match status" value="1"/>
</dbReference>
<dbReference type="Gene3D" id="1.10.620.20">
    <property type="entry name" value="Ribonucleotide Reductase, subunit A"/>
    <property type="match status" value="1"/>
</dbReference>